<organism evidence="1 2">
    <name type="scientific">Pogonomyrmex barbatus</name>
    <name type="common">red harvester ant</name>
    <dbReference type="NCBI Taxonomy" id="144034"/>
    <lineage>
        <taxon>Eukaryota</taxon>
        <taxon>Metazoa</taxon>
        <taxon>Ecdysozoa</taxon>
        <taxon>Arthropoda</taxon>
        <taxon>Hexapoda</taxon>
        <taxon>Insecta</taxon>
        <taxon>Pterygota</taxon>
        <taxon>Neoptera</taxon>
        <taxon>Endopterygota</taxon>
        <taxon>Hymenoptera</taxon>
        <taxon>Apocrita</taxon>
        <taxon>Aculeata</taxon>
        <taxon>Formicoidea</taxon>
        <taxon>Formicidae</taxon>
        <taxon>Myrmicinae</taxon>
        <taxon>Pogonomyrmex</taxon>
    </lineage>
</organism>
<name>A0A8N1S511_9HYME</name>
<evidence type="ECO:0000313" key="1">
    <source>
        <dbReference type="Proteomes" id="UP000504615"/>
    </source>
</evidence>
<proteinExistence type="predicted"/>
<dbReference type="AlphaFoldDB" id="A0A8N1S511"/>
<dbReference type="RefSeq" id="XP_025073177.1">
    <property type="nucleotide sequence ID" value="XM_025217392.1"/>
</dbReference>
<evidence type="ECO:0000313" key="2">
    <source>
        <dbReference type="RefSeq" id="XP_025073177.1"/>
    </source>
</evidence>
<protein>
    <submittedName>
        <fullName evidence="2">LOW QUALITY PROTEIN: uncharacterized protein LOC112552345</fullName>
    </submittedName>
</protein>
<accession>A0A8N1S511</accession>
<dbReference type="Proteomes" id="UP000504615">
    <property type="component" value="Unplaced"/>
</dbReference>
<dbReference type="OrthoDB" id="8195499at2759"/>
<gene>
    <name evidence="2" type="primary">LOC112552345</name>
</gene>
<reference evidence="2" key="1">
    <citation type="submission" date="2025-08" db="UniProtKB">
        <authorList>
            <consortium name="RefSeq"/>
        </authorList>
    </citation>
    <scope>IDENTIFICATION</scope>
</reference>
<dbReference type="GeneID" id="112552345"/>
<keyword evidence="1" id="KW-1185">Reference proteome</keyword>
<sequence length="166" mass="20260">MLIFGFPNKYCNYIEKKTKHKQWRNRRWWVRPLIQKNYLDEFSILIEEFKNDKEFFFHYTRMSLEIYNDLLKKIHISIIYITSRESVLSIALHYRVGESIRTIIIETCSVIIDILPIYLKQPKEEDWFRISSRWKILSKPIRMNVDKVERIIGACMPPQFHNIYAI</sequence>